<gene>
    <name evidence="5" type="ORF">V3391_15590</name>
</gene>
<keyword evidence="1" id="KW-0813">Transport</keyword>
<comment type="caution">
    <text evidence="5">The sequence shown here is derived from an EMBL/GenBank/DDBJ whole genome shotgun (WGS) entry which is preliminary data.</text>
</comment>
<dbReference type="Gene3D" id="3.40.50.300">
    <property type="entry name" value="P-loop containing nucleotide triphosphate hydrolases"/>
    <property type="match status" value="1"/>
</dbReference>
<dbReference type="PROSITE" id="PS00211">
    <property type="entry name" value="ABC_TRANSPORTER_1"/>
    <property type="match status" value="1"/>
</dbReference>
<dbReference type="GO" id="GO:0005524">
    <property type="term" value="F:ATP binding"/>
    <property type="evidence" value="ECO:0007669"/>
    <property type="project" value="UniProtKB-KW"/>
</dbReference>
<proteinExistence type="predicted"/>
<dbReference type="SUPFAM" id="SSF52540">
    <property type="entry name" value="P-loop containing nucleoside triphosphate hydrolases"/>
    <property type="match status" value="1"/>
</dbReference>
<evidence type="ECO:0000256" key="1">
    <source>
        <dbReference type="ARBA" id="ARBA00022448"/>
    </source>
</evidence>
<keyword evidence="3 5" id="KW-0067">ATP-binding</keyword>
<dbReference type="EMBL" id="JAZHBM010000003">
    <property type="protein sequence ID" value="MEF3083639.1"/>
    <property type="molecule type" value="Genomic_DNA"/>
</dbReference>
<dbReference type="InterPro" id="IPR050763">
    <property type="entry name" value="ABC_transporter_ATP-binding"/>
</dbReference>
<dbReference type="InterPro" id="IPR017871">
    <property type="entry name" value="ABC_transporter-like_CS"/>
</dbReference>
<dbReference type="PROSITE" id="PS50893">
    <property type="entry name" value="ABC_TRANSPORTER_2"/>
    <property type="match status" value="1"/>
</dbReference>
<feature type="domain" description="ABC transporter" evidence="4">
    <location>
        <begin position="17"/>
        <end position="240"/>
    </location>
</feature>
<evidence type="ECO:0000256" key="2">
    <source>
        <dbReference type="ARBA" id="ARBA00022741"/>
    </source>
</evidence>
<reference evidence="5 6" key="1">
    <citation type="submission" date="2024-01" db="EMBL/GenBank/DDBJ databases">
        <title>Novel species of the genus Luteimonas isolated from rivers.</title>
        <authorList>
            <person name="Lu H."/>
        </authorList>
    </citation>
    <scope>NUCLEOTIDE SEQUENCE [LARGE SCALE GENOMIC DNA]</scope>
    <source>
        <strain evidence="5 6">SMYT11W</strain>
    </source>
</reference>
<sequence>MRPVPSSTDPFTAAPLARLRGVRRRRGTVQALDGVDLALPAGQVTALLGVNGAGKTTAIEILLGLQPADAGEVMLFGRHPSDLDARRHIGVMLQQAQLPERLRIDELLALTRSWYPQPRSVADCVALGGLDGLLDRRYGRLSGGQQRRVQFALALCGRPKLLFLDEPTTGLDIGARQQVWRAIRSLVADGVGILLTTHYLEEAEALADRVVVLDAGRVRADGSVGAVRAQVAQRRIRCTSVVAADVVATWPGVRSADVVDGQLVVMAEQAESVLRRLLDADPQLGDLEVQRAGLAEAFVAMTVPDETSAANQEAA</sequence>
<organism evidence="5 6">
    <name type="scientific">Luteimonas flava</name>
    <dbReference type="NCBI Taxonomy" id="3115822"/>
    <lineage>
        <taxon>Bacteria</taxon>
        <taxon>Pseudomonadati</taxon>
        <taxon>Pseudomonadota</taxon>
        <taxon>Gammaproteobacteria</taxon>
        <taxon>Lysobacterales</taxon>
        <taxon>Lysobacteraceae</taxon>
        <taxon>Luteimonas</taxon>
    </lineage>
</organism>
<keyword evidence="2" id="KW-0547">Nucleotide-binding</keyword>
<dbReference type="CDD" id="cd03230">
    <property type="entry name" value="ABC_DR_subfamily_A"/>
    <property type="match status" value="1"/>
</dbReference>
<dbReference type="Pfam" id="PF00005">
    <property type="entry name" value="ABC_tran"/>
    <property type="match status" value="1"/>
</dbReference>
<evidence type="ECO:0000259" key="4">
    <source>
        <dbReference type="PROSITE" id="PS50893"/>
    </source>
</evidence>
<evidence type="ECO:0000256" key="3">
    <source>
        <dbReference type="ARBA" id="ARBA00022840"/>
    </source>
</evidence>
<dbReference type="Proteomes" id="UP001358324">
    <property type="component" value="Unassembled WGS sequence"/>
</dbReference>
<dbReference type="InterPro" id="IPR003439">
    <property type="entry name" value="ABC_transporter-like_ATP-bd"/>
</dbReference>
<dbReference type="PANTHER" id="PTHR42711:SF17">
    <property type="entry name" value="ABC TRANSPORTER ATP-BINDING PROTEIN"/>
    <property type="match status" value="1"/>
</dbReference>
<dbReference type="InterPro" id="IPR027417">
    <property type="entry name" value="P-loop_NTPase"/>
</dbReference>
<accession>A0ABU7WI36</accession>
<keyword evidence="6" id="KW-1185">Reference proteome</keyword>
<evidence type="ECO:0000313" key="5">
    <source>
        <dbReference type="EMBL" id="MEF3083639.1"/>
    </source>
</evidence>
<dbReference type="PANTHER" id="PTHR42711">
    <property type="entry name" value="ABC TRANSPORTER ATP-BINDING PROTEIN"/>
    <property type="match status" value="1"/>
</dbReference>
<dbReference type="RefSeq" id="WP_332079344.1">
    <property type="nucleotide sequence ID" value="NZ_JAZHBM010000003.1"/>
</dbReference>
<evidence type="ECO:0000313" key="6">
    <source>
        <dbReference type="Proteomes" id="UP001358324"/>
    </source>
</evidence>
<dbReference type="SMART" id="SM00382">
    <property type="entry name" value="AAA"/>
    <property type="match status" value="1"/>
</dbReference>
<name>A0ABU7WI36_9GAMM</name>
<dbReference type="InterPro" id="IPR003593">
    <property type="entry name" value="AAA+_ATPase"/>
</dbReference>
<protein>
    <submittedName>
        <fullName evidence="5">ABC transporter ATP-binding protein</fullName>
    </submittedName>
</protein>